<feature type="domain" description="Aldehyde dehydrogenase" evidence="1">
    <location>
        <begin position="97"/>
        <end position="273"/>
    </location>
</feature>
<dbReference type="RefSeq" id="WP_114289482.1">
    <property type="nucleotide sequence ID" value="NZ_CP122523.1"/>
</dbReference>
<name>A0A369AYN5_9ENTE</name>
<sequence length="482" mass="53316">MSFEDKDLQSIQEARILVERAKVAQETLKEYEQSYLDKLVSGLIESFNSEVDHTIETVHNSLQLGNEADEKQLFHLFIESFKEDYELKKYIGLLEFDELNQGVEVGIPLGVIGVKLPATNLVLNLIYTTLICLKTGNALVVVPNSKAVQETNQLVHLLNGLITKGQGPTNVISCMQSVSSIGVSELCNHEFLDLFINIGSTEFMTVIEKGKTPYLFGGVGSSPVFIERSADIDSACQSIVTSRALNNGLLPGAEQYVIVENVVSEQVKKQLISKGAYFMSQSEEVLLLKLIFPDYNKLAANYIGKSASYLAQKAGFDVPKTTTVLVSEQPYINDENPYAEDLPIPLLTYYLEPDWLRACEKCIALIEYKRNGHTLVIHSQNKDVITEFILKKPVGRVIVNGSGGLSSIGIESKLPTSMILGGLTTKKGFSAQNITPKDLTYQRSVAYQTTKKCEPLKVSKEEVLDGLDDLNVFAELLKEITN</sequence>
<evidence type="ECO:0000313" key="2">
    <source>
        <dbReference type="EMBL" id="RSU02844.1"/>
    </source>
</evidence>
<accession>A0A369AYN5</accession>
<dbReference type="SUPFAM" id="SSF53720">
    <property type="entry name" value="ALDH-like"/>
    <property type="match status" value="1"/>
</dbReference>
<dbReference type="AlphaFoldDB" id="A0A369AYN5"/>
<keyword evidence="3" id="KW-1185">Reference proteome</keyword>
<evidence type="ECO:0000313" key="3">
    <source>
        <dbReference type="Proteomes" id="UP000288197"/>
    </source>
</evidence>
<gene>
    <name evidence="2" type="ORF">CBF32_06145</name>
</gene>
<dbReference type="Gene3D" id="3.40.309.10">
    <property type="entry name" value="Aldehyde Dehydrogenase, Chain A, domain 2"/>
    <property type="match status" value="1"/>
</dbReference>
<dbReference type="InterPro" id="IPR016161">
    <property type="entry name" value="Ald_DH/histidinol_DH"/>
</dbReference>
<protein>
    <recommendedName>
        <fullName evidence="1">Aldehyde dehydrogenase domain-containing protein</fullName>
    </recommendedName>
</protein>
<comment type="caution">
    <text evidence="2">The sequence shown here is derived from an EMBL/GenBank/DDBJ whole genome shotgun (WGS) entry which is preliminary data.</text>
</comment>
<dbReference type="Gene3D" id="3.40.605.10">
    <property type="entry name" value="Aldehyde Dehydrogenase, Chain A, domain 1"/>
    <property type="match status" value="1"/>
</dbReference>
<dbReference type="GeneID" id="63146228"/>
<dbReference type="InterPro" id="IPR016162">
    <property type="entry name" value="Ald_DH_N"/>
</dbReference>
<dbReference type="Pfam" id="PF00171">
    <property type="entry name" value="Aldedh"/>
    <property type="match status" value="1"/>
</dbReference>
<dbReference type="InterPro" id="IPR015590">
    <property type="entry name" value="Aldehyde_DH_dom"/>
</dbReference>
<reference evidence="2 3" key="1">
    <citation type="submission" date="2017-05" db="EMBL/GenBank/DDBJ databases">
        <title>Vagococcus spp. assemblies.</title>
        <authorList>
            <person name="Gulvik C.A."/>
        </authorList>
    </citation>
    <scope>NUCLEOTIDE SEQUENCE [LARGE SCALE GENOMIC DNA]</scope>
    <source>
        <strain evidence="2 3">NCFB 2497</strain>
    </source>
</reference>
<organism evidence="2 3">
    <name type="scientific">Vagococcus fluvialis</name>
    <dbReference type="NCBI Taxonomy" id="2738"/>
    <lineage>
        <taxon>Bacteria</taxon>
        <taxon>Bacillati</taxon>
        <taxon>Bacillota</taxon>
        <taxon>Bacilli</taxon>
        <taxon>Lactobacillales</taxon>
        <taxon>Enterococcaceae</taxon>
        <taxon>Vagococcus</taxon>
    </lineage>
</organism>
<evidence type="ECO:0000259" key="1">
    <source>
        <dbReference type="Pfam" id="PF00171"/>
    </source>
</evidence>
<dbReference type="EMBL" id="NGJX01000004">
    <property type="protein sequence ID" value="RSU02844.1"/>
    <property type="molecule type" value="Genomic_DNA"/>
</dbReference>
<dbReference type="InterPro" id="IPR016163">
    <property type="entry name" value="Ald_DH_C"/>
</dbReference>
<dbReference type="OrthoDB" id="9815791at2"/>
<dbReference type="Proteomes" id="UP000288197">
    <property type="component" value="Unassembled WGS sequence"/>
</dbReference>
<dbReference type="GO" id="GO:0016620">
    <property type="term" value="F:oxidoreductase activity, acting on the aldehyde or oxo group of donors, NAD or NADP as acceptor"/>
    <property type="evidence" value="ECO:0007669"/>
    <property type="project" value="InterPro"/>
</dbReference>
<dbReference type="PANTHER" id="PTHR11699">
    <property type="entry name" value="ALDEHYDE DEHYDROGENASE-RELATED"/>
    <property type="match status" value="1"/>
</dbReference>
<proteinExistence type="predicted"/>